<gene>
    <name evidence="1" type="ORF">ACH5RR_012996</name>
</gene>
<dbReference type="InterPro" id="IPR044227">
    <property type="entry name" value="TONSOKU"/>
</dbReference>
<dbReference type="PANTHER" id="PTHR47684:SF1">
    <property type="entry name" value="PROTEIN TONSOKU"/>
    <property type="match status" value="1"/>
</dbReference>
<reference evidence="1 2" key="1">
    <citation type="submission" date="2024-11" db="EMBL/GenBank/DDBJ databases">
        <title>A near-complete genome assembly of Cinchona calisaya.</title>
        <authorList>
            <person name="Lian D.C."/>
            <person name="Zhao X.W."/>
            <person name="Wei L."/>
        </authorList>
    </citation>
    <scope>NUCLEOTIDE SEQUENCE [LARGE SCALE GENOMIC DNA]</scope>
    <source>
        <tissue evidence="1">Nenye</tissue>
    </source>
</reference>
<dbReference type="Proteomes" id="UP001630127">
    <property type="component" value="Unassembled WGS sequence"/>
</dbReference>
<dbReference type="Gene3D" id="1.25.40.10">
    <property type="entry name" value="Tetratricopeptide repeat domain"/>
    <property type="match status" value="1"/>
</dbReference>
<evidence type="ECO:0000313" key="1">
    <source>
        <dbReference type="EMBL" id="KAL3524624.1"/>
    </source>
</evidence>
<protein>
    <submittedName>
        <fullName evidence="1">Uncharacterized protein</fullName>
    </submittedName>
</protein>
<dbReference type="SMART" id="SM00028">
    <property type="entry name" value="TPR"/>
    <property type="match status" value="3"/>
</dbReference>
<dbReference type="Pfam" id="PF13424">
    <property type="entry name" value="TPR_12"/>
    <property type="match status" value="1"/>
</dbReference>
<sequence length="143" mass="16846">MELAENIKSSTDSKSPIINVYIDSHNNLGKLEIDLDNLEEAQRILTRGLIICDEEEVVEDDDARSRLHHNLGNVYIELREWDKAREHIEKYISICKRISHCQGEANGCINLGELHYKVQKYDEAIIYYKKPLNWRSQWTMRML</sequence>
<dbReference type="AlphaFoldDB" id="A0ABD2ZYT2"/>
<dbReference type="InterPro" id="IPR019734">
    <property type="entry name" value="TPR_rpt"/>
</dbReference>
<evidence type="ECO:0000313" key="2">
    <source>
        <dbReference type="Proteomes" id="UP001630127"/>
    </source>
</evidence>
<comment type="caution">
    <text evidence="1">The sequence shown here is derived from an EMBL/GenBank/DDBJ whole genome shotgun (WGS) entry which is preliminary data.</text>
</comment>
<dbReference type="EMBL" id="JBJUIK010000006">
    <property type="protein sequence ID" value="KAL3524624.1"/>
    <property type="molecule type" value="Genomic_DNA"/>
</dbReference>
<name>A0ABD2ZYT2_9GENT</name>
<proteinExistence type="predicted"/>
<dbReference type="PANTHER" id="PTHR47684">
    <property type="entry name" value="PROTEIN TONSOKU"/>
    <property type="match status" value="1"/>
</dbReference>
<dbReference type="SUPFAM" id="SSF48452">
    <property type="entry name" value="TPR-like"/>
    <property type="match status" value="1"/>
</dbReference>
<keyword evidence="2" id="KW-1185">Reference proteome</keyword>
<accession>A0ABD2ZYT2</accession>
<organism evidence="1 2">
    <name type="scientific">Cinchona calisaya</name>
    <dbReference type="NCBI Taxonomy" id="153742"/>
    <lineage>
        <taxon>Eukaryota</taxon>
        <taxon>Viridiplantae</taxon>
        <taxon>Streptophyta</taxon>
        <taxon>Embryophyta</taxon>
        <taxon>Tracheophyta</taxon>
        <taxon>Spermatophyta</taxon>
        <taxon>Magnoliopsida</taxon>
        <taxon>eudicotyledons</taxon>
        <taxon>Gunneridae</taxon>
        <taxon>Pentapetalae</taxon>
        <taxon>asterids</taxon>
        <taxon>lamiids</taxon>
        <taxon>Gentianales</taxon>
        <taxon>Rubiaceae</taxon>
        <taxon>Cinchonoideae</taxon>
        <taxon>Cinchoneae</taxon>
        <taxon>Cinchona</taxon>
    </lineage>
</organism>
<dbReference type="Pfam" id="PF13181">
    <property type="entry name" value="TPR_8"/>
    <property type="match status" value="1"/>
</dbReference>
<dbReference type="InterPro" id="IPR011990">
    <property type="entry name" value="TPR-like_helical_dom_sf"/>
</dbReference>